<evidence type="ECO:0000313" key="6">
    <source>
        <dbReference type="RefSeq" id="XP_020102439.1"/>
    </source>
</evidence>
<accession>A0A6P5G243</accession>
<reference evidence="5" key="1">
    <citation type="journal article" date="2015" name="Nat. Genet.">
        <title>The pineapple genome and the evolution of CAM photosynthesis.</title>
        <authorList>
            <person name="Ming R."/>
            <person name="VanBuren R."/>
            <person name="Wai C.M."/>
            <person name="Tang H."/>
            <person name="Schatz M.C."/>
            <person name="Bowers J.E."/>
            <person name="Lyons E."/>
            <person name="Wang M.L."/>
            <person name="Chen J."/>
            <person name="Biggers E."/>
            <person name="Zhang J."/>
            <person name="Huang L."/>
            <person name="Zhang L."/>
            <person name="Miao W."/>
            <person name="Zhang J."/>
            <person name="Ye Z."/>
            <person name="Miao C."/>
            <person name="Lin Z."/>
            <person name="Wang H."/>
            <person name="Zhou H."/>
            <person name="Yim W.C."/>
            <person name="Priest H.D."/>
            <person name="Zheng C."/>
            <person name="Woodhouse M."/>
            <person name="Edger P.P."/>
            <person name="Guyot R."/>
            <person name="Guo H.B."/>
            <person name="Guo H."/>
            <person name="Zheng G."/>
            <person name="Singh R."/>
            <person name="Sharma A."/>
            <person name="Min X."/>
            <person name="Zheng Y."/>
            <person name="Lee H."/>
            <person name="Gurtowski J."/>
            <person name="Sedlazeck F.J."/>
            <person name="Harkess A."/>
            <person name="McKain M.R."/>
            <person name="Liao Z."/>
            <person name="Fang J."/>
            <person name="Liu J."/>
            <person name="Zhang X."/>
            <person name="Zhang Q."/>
            <person name="Hu W."/>
            <person name="Qin Y."/>
            <person name="Wang K."/>
            <person name="Chen L.Y."/>
            <person name="Shirley N."/>
            <person name="Lin Y.R."/>
            <person name="Liu L.Y."/>
            <person name="Hernandez A.G."/>
            <person name="Wright C.L."/>
            <person name="Bulone V."/>
            <person name="Tuskan G.A."/>
            <person name="Heath K."/>
            <person name="Zee F."/>
            <person name="Moore P.H."/>
            <person name="Sunkar R."/>
            <person name="Leebens-Mack J.H."/>
            <person name="Mockler T."/>
            <person name="Bennetzen J.L."/>
            <person name="Freeling M."/>
            <person name="Sankoff D."/>
            <person name="Paterson A.H."/>
            <person name="Zhu X."/>
            <person name="Yang X."/>
            <person name="Smith J.A."/>
            <person name="Cushman J.C."/>
            <person name="Paull R.E."/>
            <person name="Yu Q."/>
        </authorList>
    </citation>
    <scope>NUCLEOTIDE SEQUENCE [LARGE SCALE GENOMIC DNA]</scope>
    <source>
        <strain evidence="5">cv. F153</strain>
    </source>
</reference>
<dbReference type="GO" id="GO:0004045">
    <property type="term" value="F:peptidyl-tRNA hydrolase activity"/>
    <property type="evidence" value="ECO:0007669"/>
    <property type="project" value="UniProtKB-EC"/>
</dbReference>
<dbReference type="OrthoDB" id="201213at2759"/>
<dbReference type="SUPFAM" id="SSF102462">
    <property type="entry name" value="Peptidyl-tRNA hydrolase II"/>
    <property type="match status" value="1"/>
</dbReference>
<dbReference type="RefSeq" id="XP_020102439.1">
    <property type="nucleotide sequence ID" value="XM_020246850.1"/>
</dbReference>
<feature type="compositionally biased region" description="Low complexity" evidence="4">
    <location>
        <begin position="50"/>
        <end position="60"/>
    </location>
</feature>
<dbReference type="InterPro" id="IPR002833">
    <property type="entry name" value="PTH2"/>
</dbReference>
<evidence type="ECO:0000256" key="2">
    <source>
        <dbReference type="ARBA" id="ARBA00022801"/>
    </source>
</evidence>
<dbReference type="GeneID" id="109719992"/>
<comment type="catalytic activity">
    <reaction evidence="3">
        <text>an N-acyl-L-alpha-aminoacyl-tRNA + H2O = an N-acyl-L-amino acid + a tRNA + H(+)</text>
        <dbReference type="Rhea" id="RHEA:54448"/>
        <dbReference type="Rhea" id="RHEA-COMP:10123"/>
        <dbReference type="Rhea" id="RHEA-COMP:13883"/>
        <dbReference type="ChEBI" id="CHEBI:15377"/>
        <dbReference type="ChEBI" id="CHEBI:15378"/>
        <dbReference type="ChEBI" id="CHEBI:59874"/>
        <dbReference type="ChEBI" id="CHEBI:78442"/>
        <dbReference type="ChEBI" id="CHEBI:138191"/>
        <dbReference type="EC" id="3.1.1.29"/>
    </reaction>
</comment>
<dbReference type="Gene3D" id="3.40.1490.10">
    <property type="entry name" value="Bit1"/>
    <property type="match status" value="1"/>
</dbReference>
<dbReference type="Pfam" id="PF01981">
    <property type="entry name" value="PTH2"/>
    <property type="match status" value="1"/>
</dbReference>
<evidence type="ECO:0000256" key="3">
    <source>
        <dbReference type="ARBA" id="ARBA00048707"/>
    </source>
</evidence>
<dbReference type="InterPro" id="IPR023476">
    <property type="entry name" value="Pep_tRNA_hydro_II_dom_sf"/>
</dbReference>
<dbReference type="CDD" id="cd02429">
    <property type="entry name" value="PTH2_like"/>
    <property type="match status" value="1"/>
</dbReference>
<name>A0A6P5G243_ANACO</name>
<protein>
    <recommendedName>
        <fullName evidence="1">peptidyl-tRNA hydrolase</fullName>
        <ecNumber evidence="1">3.1.1.29</ecNumber>
    </recommendedName>
</protein>
<feature type="region of interest" description="Disordered" evidence="4">
    <location>
        <begin position="50"/>
        <end position="70"/>
    </location>
</feature>
<dbReference type="Proteomes" id="UP000515123">
    <property type="component" value="Linkage group 14"/>
</dbReference>
<organism evidence="5 6">
    <name type="scientific">Ananas comosus</name>
    <name type="common">Pineapple</name>
    <name type="synonym">Ananas ananas</name>
    <dbReference type="NCBI Taxonomy" id="4615"/>
    <lineage>
        <taxon>Eukaryota</taxon>
        <taxon>Viridiplantae</taxon>
        <taxon>Streptophyta</taxon>
        <taxon>Embryophyta</taxon>
        <taxon>Tracheophyta</taxon>
        <taxon>Spermatophyta</taxon>
        <taxon>Magnoliopsida</taxon>
        <taxon>Liliopsida</taxon>
        <taxon>Poales</taxon>
        <taxon>Bromeliaceae</taxon>
        <taxon>Bromelioideae</taxon>
        <taxon>Ananas</taxon>
    </lineage>
</organism>
<keyword evidence="2" id="KW-0378">Hydrolase</keyword>
<dbReference type="PANTHER" id="PTHR46194">
    <property type="entry name" value="PEPTIDYL-TRNA HYDROLASE PTRHD1-RELATED"/>
    <property type="match status" value="1"/>
</dbReference>
<gene>
    <name evidence="6" type="primary">LOC109719992</name>
</gene>
<proteinExistence type="predicted"/>
<keyword evidence="5" id="KW-1185">Reference proteome</keyword>
<dbReference type="AlphaFoldDB" id="A0A6P5G243"/>
<evidence type="ECO:0000256" key="4">
    <source>
        <dbReference type="SAM" id="MobiDB-lite"/>
    </source>
</evidence>
<dbReference type="EC" id="3.1.1.29" evidence="1"/>
<dbReference type="InterPro" id="IPR042237">
    <property type="entry name" value="PTRHD1"/>
</dbReference>
<sequence>MLSLFPVRFTAPPLSPISKIALLLLPSICHPRVGARVRVPTLRFNAMSGPSAASAAPAPGTEDAGEPTAPPLNGDVVVQYVVLRRDLIGAWPLGSVVAQGCHAAVAAVWAHRDHPDTLAYCSPSNLDSMHKVTLEVKGEAQLRSLAEKLEASGVEHKLWIEQPENIPTCLATRPCPKSQVAQFFRKLKLCKSIVCKKHHTLVYALPQPYHKENYYAQQFCTSLLHSNPMSIHLNKCPTKAPISHN</sequence>
<reference evidence="6" key="2">
    <citation type="submission" date="2025-08" db="UniProtKB">
        <authorList>
            <consortium name="RefSeq"/>
        </authorList>
    </citation>
    <scope>IDENTIFICATION</scope>
    <source>
        <tissue evidence="6">Leaf</tissue>
    </source>
</reference>
<evidence type="ECO:0000313" key="5">
    <source>
        <dbReference type="Proteomes" id="UP000515123"/>
    </source>
</evidence>
<dbReference type="PANTHER" id="PTHR46194:SF1">
    <property type="entry name" value="PEPTIDYL-TRNA HYDROLASE PTRHD1-RELATED"/>
    <property type="match status" value="1"/>
</dbReference>
<evidence type="ECO:0000256" key="1">
    <source>
        <dbReference type="ARBA" id="ARBA00013260"/>
    </source>
</evidence>